<evidence type="ECO:0000313" key="6">
    <source>
        <dbReference type="EMBL" id="AGH95000.1"/>
    </source>
</evidence>
<dbReference type="EMBL" id="CP003537">
    <property type="protein sequence ID" value="AGH95000.1"/>
    <property type="molecule type" value="Genomic_DNA"/>
</dbReference>
<dbReference type="InterPro" id="IPR001451">
    <property type="entry name" value="Hexapep"/>
</dbReference>
<dbReference type="Gene3D" id="3.40.1390.10">
    <property type="entry name" value="MurE/MurF, N-terminal domain"/>
    <property type="match status" value="1"/>
</dbReference>
<dbReference type="RefSeq" id="WP_015469490.1">
    <property type="nucleotide sequence ID" value="NC_020813.1"/>
</dbReference>
<protein>
    <submittedName>
        <fullName evidence="6">UDP glucosamine N-acyltransferase</fullName>
    </submittedName>
</protein>
<dbReference type="CDD" id="cd03352">
    <property type="entry name" value="LbH_LpxD"/>
    <property type="match status" value="1"/>
</dbReference>
<proteinExistence type="predicted"/>
<reference evidence="6 7" key="1">
    <citation type="journal article" date="2013" name="ISME J.">
        <title>By their genes ye shall know them: genomic signatures of predatory bacteria.</title>
        <authorList>
            <person name="Pasternak Z."/>
            <person name="Pietrokovski S."/>
            <person name="Rotem O."/>
            <person name="Gophna U."/>
            <person name="Lurie-Weinberger M.N."/>
            <person name="Jurkevitch E."/>
        </authorList>
    </citation>
    <scope>NUCLEOTIDE SEQUENCE [LARGE SCALE GENOMIC DNA]</scope>
    <source>
        <strain evidence="6 7">JSS</strain>
    </source>
</reference>
<sequence length="333" mass="35638">MKSVSIDQITSTNPALLSLQQRFDVSITAVQPPEFANAKTLVFVSTAELLQKALANQAQALIVLQSLYQDAGTSIPSNICVWTTPNISQAMSLVLPLFDQKTDFLKAGIHPTASIHPTATVAPTAHVGAYAVIEAHAHVGDNTVIYPHVYIGPFCEIGSRCHISSHVSIGSDGFGFFTDKTFTHHKIPQIGKVVIEDDCELGSHCAVDRATLTETRIKKGSKFDNFCHIAHNVQIGENALVAAGFMVSGSTIIGKNLMVAGGVHVTGHISIADSTILTGRAGVTNSIEKGGMYGGFPLESHKESLKTLVSLPHVKKMRKQISKILAHLNLTDE</sequence>
<evidence type="ECO:0000256" key="4">
    <source>
        <dbReference type="ARBA" id="ARBA00023098"/>
    </source>
</evidence>
<dbReference type="Gene3D" id="2.160.10.10">
    <property type="entry name" value="Hexapeptide repeat proteins"/>
    <property type="match status" value="1"/>
</dbReference>
<dbReference type="Pfam" id="PF00132">
    <property type="entry name" value="Hexapep"/>
    <property type="match status" value="1"/>
</dbReference>
<dbReference type="NCBIfam" id="TIGR01853">
    <property type="entry name" value="lipid_A_lpxD"/>
    <property type="match status" value="1"/>
</dbReference>
<keyword evidence="5 6" id="KW-0012">Acyltransferase</keyword>
<keyword evidence="7" id="KW-1185">Reference proteome</keyword>
<evidence type="ECO:0000256" key="3">
    <source>
        <dbReference type="ARBA" id="ARBA00022679"/>
    </source>
</evidence>
<accession>M4V992</accession>
<gene>
    <name evidence="6" type="ORF">A11Q_782</name>
</gene>
<evidence type="ECO:0000256" key="2">
    <source>
        <dbReference type="ARBA" id="ARBA00022556"/>
    </source>
</evidence>
<organism evidence="6 7">
    <name type="scientific">Pseudobdellovibrio exovorus JSS</name>
    <dbReference type="NCBI Taxonomy" id="1184267"/>
    <lineage>
        <taxon>Bacteria</taxon>
        <taxon>Pseudomonadati</taxon>
        <taxon>Bdellovibrionota</taxon>
        <taxon>Bdellovibrionia</taxon>
        <taxon>Bdellovibrionales</taxon>
        <taxon>Pseudobdellovibrionaceae</taxon>
        <taxon>Pseudobdellovibrio</taxon>
    </lineage>
</organism>
<dbReference type="SUPFAM" id="SSF51161">
    <property type="entry name" value="Trimeric LpxA-like enzymes"/>
    <property type="match status" value="1"/>
</dbReference>
<keyword evidence="3 6" id="KW-0808">Transferase</keyword>
<dbReference type="PANTHER" id="PTHR43378:SF2">
    <property type="entry name" value="UDP-3-O-ACYLGLUCOSAMINE N-ACYLTRANSFERASE 1, MITOCHONDRIAL-RELATED"/>
    <property type="match status" value="1"/>
</dbReference>
<dbReference type="InterPro" id="IPR011004">
    <property type="entry name" value="Trimer_LpxA-like_sf"/>
</dbReference>
<evidence type="ECO:0000313" key="7">
    <source>
        <dbReference type="Proteomes" id="UP000012040"/>
    </source>
</evidence>
<dbReference type="KEGG" id="bex:A11Q_782"/>
<dbReference type="PATRIC" id="fig|1184267.3.peg.790"/>
<dbReference type="GO" id="GO:0016410">
    <property type="term" value="F:N-acyltransferase activity"/>
    <property type="evidence" value="ECO:0007669"/>
    <property type="project" value="InterPro"/>
</dbReference>
<dbReference type="OrthoDB" id="5294785at2"/>
<dbReference type="eggNOG" id="COG1044">
    <property type="taxonomic scope" value="Bacteria"/>
</dbReference>
<dbReference type="AlphaFoldDB" id="M4V992"/>
<dbReference type="GO" id="GO:0016020">
    <property type="term" value="C:membrane"/>
    <property type="evidence" value="ECO:0007669"/>
    <property type="project" value="GOC"/>
</dbReference>
<keyword evidence="1" id="KW-0444">Lipid biosynthesis</keyword>
<evidence type="ECO:0000256" key="1">
    <source>
        <dbReference type="ARBA" id="ARBA00022516"/>
    </source>
</evidence>
<dbReference type="STRING" id="1184267.A11Q_782"/>
<dbReference type="GO" id="GO:0009245">
    <property type="term" value="P:lipid A biosynthetic process"/>
    <property type="evidence" value="ECO:0007669"/>
    <property type="project" value="UniProtKB-KW"/>
</dbReference>
<dbReference type="PANTHER" id="PTHR43378">
    <property type="entry name" value="UDP-3-O-ACYLGLUCOSAMINE N-ACYLTRANSFERASE"/>
    <property type="match status" value="1"/>
</dbReference>
<dbReference type="Proteomes" id="UP000012040">
    <property type="component" value="Chromosome"/>
</dbReference>
<dbReference type="HOGENOM" id="CLU_049865_0_0_7"/>
<keyword evidence="2" id="KW-0441">Lipid A biosynthesis</keyword>
<dbReference type="InterPro" id="IPR007691">
    <property type="entry name" value="LpxD"/>
</dbReference>
<keyword evidence="4" id="KW-0443">Lipid metabolism</keyword>
<evidence type="ECO:0000256" key="5">
    <source>
        <dbReference type="ARBA" id="ARBA00023315"/>
    </source>
</evidence>
<name>M4V992_9BACT</name>